<accession>A0A399ENP4</accession>
<sequence>MSDLDHSKRVNDADGHPVGNAGRREDRVYTREKLKASTRVRGPIFPPVRNCPKGRLMFEGSRILRVGLVIGLAATLAGCAPKEPGPGGGVAPQGNGQFIGRVTFSLGSLVAEGDVALGNLDAVVTLTAGGVPLVTCTSPGGNQAPGQNPPRVSGSDSQTVERSFTKNGRSPFVLEADAQTALSAKRLGCPNNNWKASIDFVFWDRAVLTLTNSATGAMLEKRVFACVTQRDPDSVSCTEL</sequence>
<proteinExistence type="predicted"/>
<organism evidence="2 3">
    <name type="scientific">Calidithermus terrae</name>
    <dbReference type="NCBI Taxonomy" id="1408545"/>
    <lineage>
        <taxon>Bacteria</taxon>
        <taxon>Thermotogati</taxon>
        <taxon>Deinococcota</taxon>
        <taxon>Deinococci</taxon>
        <taxon>Thermales</taxon>
        <taxon>Thermaceae</taxon>
        <taxon>Calidithermus</taxon>
    </lineage>
</organism>
<feature type="compositionally biased region" description="Basic and acidic residues" evidence="1">
    <location>
        <begin position="1"/>
        <end position="15"/>
    </location>
</feature>
<evidence type="ECO:0000313" key="2">
    <source>
        <dbReference type="EMBL" id="RIH83771.1"/>
    </source>
</evidence>
<dbReference type="EMBL" id="QXDL01000085">
    <property type="protein sequence ID" value="RIH83771.1"/>
    <property type="molecule type" value="Genomic_DNA"/>
</dbReference>
<protein>
    <submittedName>
        <fullName evidence="2">Uncharacterized protein</fullName>
    </submittedName>
</protein>
<reference evidence="2 3" key="1">
    <citation type="submission" date="2018-08" db="EMBL/GenBank/DDBJ databases">
        <title>Meiothermus terrae DSM 26712 genome sequencing project.</title>
        <authorList>
            <person name="Da Costa M.S."/>
            <person name="Albuquerque L."/>
            <person name="Raposo P."/>
            <person name="Froufe H.J.C."/>
            <person name="Barroso C.S."/>
            <person name="Egas C."/>
        </authorList>
    </citation>
    <scope>NUCLEOTIDE SEQUENCE [LARGE SCALE GENOMIC DNA]</scope>
    <source>
        <strain evidence="2 3">DSM 26712</strain>
    </source>
</reference>
<evidence type="ECO:0000256" key="1">
    <source>
        <dbReference type="SAM" id="MobiDB-lite"/>
    </source>
</evidence>
<feature type="region of interest" description="Disordered" evidence="1">
    <location>
        <begin position="138"/>
        <end position="162"/>
    </location>
</feature>
<comment type="caution">
    <text evidence="2">The sequence shown here is derived from an EMBL/GenBank/DDBJ whole genome shotgun (WGS) entry which is preliminary data.</text>
</comment>
<dbReference type="Proteomes" id="UP000265715">
    <property type="component" value="Unassembled WGS sequence"/>
</dbReference>
<keyword evidence="3" id="KW-1185">Reference proteome</keyword>
<dbReference type="AlphaFoldDB" id="A0A399ENP4"/>
<gene>
    <name evidence="2" type="ORF">Mterra_02183</name>
</gene>
<evidence type="ECO:0000313" key="3">
    <source>
        <dbReference type="Proteomes" id="UP000265715"/>
    </source>
</evidence>
<feature type="compositionally biased region" description="Low complexity" evidence="1">
    <location>
        <begin position="139"/>
        <end position="150"/>
    </location>
</feature>
<name>A0A399ENP4_9DEIN</name>
<feature type="region of interest" description="Disordered" evidence="1">
    <location>
        <begin position="1"/>
        <end position="30"/>
    </location>
</feature>